<proteinExistence type="predicted"/>
<evidence type="ECO:0000256" key="5">
    <source>
        <dbReference type="ARBA" id="ARBA00022840"/>
    </source>
</evidence>
<evidence type="ECO:0000256" key="2">
    <source>
        <dbReference type="ARBA" id="ARBA00022664"/>
    </source>
</evidence>
<evidence type="ECO:0000256" key="4">
    <source>
        <dbReference type="ARBA" id="ARBA00022741"/>
    </source>
</evidence>
<name>A0A5E8CHL6_9ZZZZ</name>
<keyword evidence="3" id="KW-0808">Transferase</keyword>
<keyword evidence="2" id="KW-0507">mRNA processing</keyword>
<dbReference type="GO" id="GO:0006397">
    <property type="term" value="P:mRNA processing"/>
    <property type="evidence" value="ECO:0007669"/>
    <property type="project" value="UniProtKB-KW"/>
</dbReference>
<evidence type="ECO:0000313" key="10">
    <source>
        <dbReference type="EMBL" id="VVU94731.1"/>
    </source>
</evidence>
<evidence type="ECO:0000256" key="1">
    <source>
        <dbReference type="ARBA" id="ARBA00004328"/>
    </source>
</evidence>
<keyword evidence="4" id="KW-0547">Nucleotide-binding</keyword>
<dbReference type="GO" id="GO:0005524">
    <property type="term" value="F:ATP binding"/>
    <property type="evidence" value="ECO:0007669"/>
    <property type="project" value="UniProtKB-KW"/>
</dbReference>
<organism evidence="10">
    <name type="scientific">seawater metagenome</name>
    <dbReference type="NCBI Taxonomy" id="1561972"/>
    <lineage>
        <taxon>unclassified sequences</taxon>
        <taxon>metagenomes</taxon>
        <taxon>ecological metagenomes</taxon>
    </lineage>
</organism>
<sequence>MYRNKDVEAIKNIMPELSDKIQEKKLMILDPNIQEINQVNSIIHNFIKNKKRVVYGGFAQNILIGKKNKEDEFYGKLDTPDIEFYTPTPIEDMIELCNTLYKKGFQRVQGQEGVHNETYKVFVNFEDYCDISYMPRNIYNQIPTRMIDGMRITDPLFMLIDSFRVYSDPMTSWWRIEKSFKRTELILKHYPIPKNDSKLKIKFETKPDSKIKSILRYIRKRIFHKMESLVVIGFYAYNYYMKKAKLPNLLVLEPYYDLISIDYNNDIQKIYDILKAKYGKDLTTKEFYPFFQFTGKSTMYLYNGKKILQVYDRNNRCIVFNMSQHKKVKIGTLQLLILYVLIGLAYSQINKIRFEEFNFKIMLSNLIYARDTYLERNNLTIVDKSPFMEFSIDCIGETIEQTRIQRLQIEERKKKKKPLVFRYEPTNKEKKIPNYVFDNSSGNQVTNSKYTLIKNK</sequence>
<feature type="domain" description="Poly(A) polymerase catalytic subunit" evidence="8">
    <location>
        <begin position="42"/>
        <end position="172"/>
    </location>
</feature>
<feature type="domain" description="Putative poly(A) polymerase catalytic subunit C-terminal mimivirus" evidence="9">
    <location>
        <begin position="186"/>
        <end position="454"/>
    </location>
</feature>
<accession>A0A5E8CHL6</accession>
<evidence type="ECO:0000259" key="9">
    <source>
        <dbReference type="Pfam" id="PF21649"/>
    </source>
</evidence>
<protein>
    <submittedName>
        <fullName evidence="10">Uncharacterized protein</fullName>
    </submittedName>
</protein>
<reference evidence="10" key="1">
    <citation type="submission" date="2019-09" db="EMBL/GenBank/DDBJ databases">
        <authorList>
            <person name="Needham M D."/>
        </authorList>
    </citation>
    <scope>NUCLEOTIDE SEQUENCE</scope>
</reference>
<evidence type="ECO:0000256" key="6">
    <source>
        <dbReference type="ARBA" id="ARBA00022844"/>
    </source>
</evidence>
<evidence type="ECO:0000256" key="3">
    <source>
        <dbReference type="ARBA" id="ARBA00022679"/>
    </source>
</evidence>
<dbReference type="Pfam" id="PF19244">
    <property type="entry name" value="Poly_A_pol_cat"/>
    <property type="match status" value="1"/>
</dbReference>
<dbReference type="InterPro" id="IPR045355">
    <property type="entry name" value="PolyA_pol_cat_su"/>
</dbReference>
<evidence type="ECO:0000259" key="8">
    <source>
        <dbReference type="Pfam" id="PF19244"/>
    </source>
</evidence>
<dbReference type="InterPro" id="IPR049463">
    <property type="entry name" value="APMV_polyA_pol_cat_2nd"/>
</dbReference>
<dbReference type="GO" id="GO:0016740">
    <property type="term" value="F:transferase activity"/>
    <property type="evidence" value="ECO:0007669"/>
    <property type="project" value="UniProtKB-KW"/>
</dbReference>
<dbReference type="CDD" id="cd20920">
    <property type="entry name" value="polyA_pol_Mimi"/>
    <property type="match status" value="1"/>
</dbReference>
<evidence type="ECO:0000256" key="7">
    <source>
        <dbReference type="ARBA" id="ARBA00023163"/>
    </source>
</evidence>
<keyword evidence="7" id="KW-0804">Transcription</keyword>
<dbReference type="AlphaFoldDB" id="A0A5E8CHL6"/>
<comment type="subcellular location">
    <subcellularLocation>
        <location evidence="1">Virion</location>
    </subcellularLocation>
</comment>
<gene>
    <name evidence="10" type="ORF">CPAV1605_456</name>
</gene>
<keyword evidence="5" id="KW-0067">ATP-binding</keyword>
<dbReference type="EMBL" id="CABVLZ010000002">
    <property type="protein sequence ID" value="VVU94731.1"/>
    <property type="molecule type" value="Genomic_DNA"/>
</dbReference>
<dbReference type="GO" id="GO:0044423">
    <property type="term" value="C:virion component"/>
    <property type="evidence" value="ECO:0007669"/>
    <property type="project" value="UniProtKB-KW"/>
</dbReference>
<keyword evidence="6" id="KW-0946">Virion</keyword>
<dbReference type="Pfam" id="PF21649">
    <property type="entry name" value="APMV_polyA_pol_cat_2nd"/>
    <property type="match status" value="1"/>
</dbReference>